<evidence type="ECO:0000313" key="3">
    <source>
        <dbReference type="Proteomes" id="UP001065047"/>
    </source>
</evidence>
<keyword evidence="3" id="KW-1185">Reference proteome</keyword>
<dbReference type="EMBL" id="BAPF01000059">
    <property type="protein sequence ID" value="GBQ86597.1"/>
    <property type="molecule type" value="Genomic_DNA"/>
</dbReference>
<reference evidence="2" key="1">
    <citation type="submission" date="2013-04" db="EMBL/GenBank/DDBJ databases">
        <title>The genome sequencing project of 58 acetic acid bacteria.</title>
        <authorList>
            <person name="Okamoto-Kainuma A."/>
            <person name="Ishikawa M."/>
            <person name="Umino S."/>
            <person name="Koizumi Y."/>
            <person name="Shiwa Y."/>
            <person name="Yoshikawa H."/>
            <person name="Matsutani M."/>
            <person name="Matsushita K."/>
        </authorList>
    </citation>
    <scope>NUCLEOTIDE SEQUENCE</scope>
    <source>
        <strain evidence="2">DSM 14337</strain>
    </source>
</reference>
<organism evidence="2 3">
    <name type="scientific">Acetobacter malorum DSM 14337</name>
    <dbReference type="NCBI Taxonomy" id="1307910"/>
    <lineage>
        <taxon>Bacteria</taxon>
        <taxon>Pseudomonadati</taxon>
        <taxon>Pseudomonadota</taxon>
        <taxon>Alphaproteobacteria</taxon>
        <taxon>Acetobacterales</taxon>
        <taxon>Acetobacteraceae</taxon>
        <taxon>Acetobacter</taxon>
    </lineage>
</organism>
<evidence type="ECO:0000313" key="2">
    <source>
        <dbReference type="EMBL" id="GBQ86597.1"/>
    </source>
</evidence>
<evidence type="ECO:0000256" key="1">
    <source>
        <dbReference type="SAM" id="SignalP"/>
    </source>
</evidence>
<name>A0ABQ0Q166_9PROT</name>
<comment type="caution">
    <text evidence="2">The sequence shown here is derived from an EMBL/GenBank/DDBJ whole genome shotgun (WGS) entry which is preliminary data.</text>
</comment>
<protein>
    <submittedName>
        <fullName evidence="2">Uncharacterized protein</fullName>
    </submittedName>
</protein>
<accession>A0ABQ0Q166</accession>
<sequence>MCAMIIRKLALVLSVCFLPAQAFAMSQEHLNTQPAGMGAAGASDRVMIIRVNPKGSHQEKADALLNGAARFMLIAEEENVGAREAKPDDLIKIGHAGLGTIQQCDKAVLERKNSLALGMKIGMVPSSMEGDVDIKTNAYAAQRAACPYQDVLDLKAKVWSSADGSELFMSPVSLEISGGRDRRYRL</sequence>
<gene>
    <name evidence="2" type="ORF">AA14337_3366</name>
</gene>
<feature type="chain" id="PRO_5047164380" evidence="1">
    <location>
        <begin position="25"/>
        <end position="186"/>
    </location>
</feature>
<keyword evidence="1" id="KW-0732">Signal</keyword>
<feature type="signal peptide" evidence="1">
    <location>
        <begin position="1"/>
        <end position="24"/>
    </location>
</feature>
<proteinExistence type="predicted"/>
<dbReference type="Proteomes" id="UP001065047">
    <property type="component" value="Unassembled WGS sequence"/>
</dbReference>